<keyword evidence="2" id="KW-1185">Reference proteome</keyword>
<protein>
    <submittedName>
        <fullName evidence="1">Uncharacterized protein</fullName>
    </submittedName>
</protein>
<proteinExistence type="predicted"/>
<sequence length="110" mass="12155">MCETTPELALTAPYRHAQRLLAGWLERDVVGALREVFAVRAALASLNGVEQHRLSRWLAWLCVSAASRGESILGRIRRLDLTLGASTEKALSQLPAGMDFQAVRNRRKSA</sequence>
<dbReference type="AlphaFoldDB" id="A0A432LNI2"/>
<dbReference type="OrthoDB" id="5955864at2"/>
<dbReference type="RefSeq" id="WP_126675109.1">
    <property type="nucleotide sequence ID" value="NZ_RYZR01000008.1"/>
</dbReference>
<dbReference type="EMBL" id="RYZR01000008">
    <property type="protein sequence ID" value="RUL61398.1"/>
    <property type="molecule type" value="Genomic_DNA"/>
</dbReference>
<evidence type="ECO:0000313" key="1">
    <source>
        <dbReference type="EMBL" id="RUL61398.1"/>
    </source>
</evidence>
<organism evidence="1 2">
    <name type="scientific">Dyella dinghuensis</name>
    <dbReference type="NCBI Taxonomy" id="1920169"/>
    <lineage>
        <taxon>Bacteria</taxon>
        <taxon>Pseudomonadati</taxon>
        <taxon>Pseudomonadota</taxon>
        <taxon>Gammaproteobacteria</taxon>
        <taxon>Lysobacterales</taxon>
        <taxon>Rhodanobacteraceae</taxon>
        <taxon>Dyella</taxon>
    </lineage>
</organism>
<evidence type="ECO:0000313" key="2">
    <source>
        <dbReference type="Proteomes" id="UP000267077"/>
    </source>
</evidence>
<name>A0A432LNI2_9GAMM</name>
<accession>A0A432LNI2</accession>
<reference evidence="1 2" key="1">
    <citation type="submission" date="2018-12" db="EMBL/GenBank/DDBJ databases">
        <title>Dyella dinghuensis sp. nov. DHOA06 and Dyella choica sp. nov. 4M-K27, isolated from forest soil.</title>
        <authorList>
            <person name="Qiu L.-H."/>
            <person name="Gao Z.-H."/>
        </authorList>
    </citation>
    <scope>NUCLEOTIDE SEQUENCE [LARGE SCALE GENOMIC DNA]</scope>
    <source>
        <strain evidence="1 2">DHOA06</strain>
    </source>
</reference>
<gene>
    <name evidence="1" type="ORF">EKH79_17315</name>
</gene>
<comment type="caution">
    <text evidence="1">The sequence shown here is derived from an EMBL/GenBank/DDBJ whole genome shotgun (WGS) entry which is preliminary data.</text>
</comment>
<dbReference type="Proteomes" id="UP000267077">
    <property type="component" value="Unassembled WGS sequence"/>
</dbReference>